<dbReference type="EnsemblPlants" id="AVESA.00010b.r2.7DG1335370.1">
    <property type="protein sequence ID" value="AVESA.00010b.r2.7DG1335370.1.CDS"/>
    <property type="gene ID" value="AVESA.00010b.r2.7DG1335370"/>
</dbReference>
<name>A0ACD6A4D3_AVESA</name>
<reference evidence="1" key="1">
    <citation type="submission" date="2021-05" db="EMBL/GenBank/DDBJ databases">
        <authorList>
            <person name="Scholz U."/>
            <person name="Mascher M."/>
            <person name="Fiebig A."/>
        </authorList>
    </citation>
    <scope>NUCLEOTIDE SEQUENCE [LARGE SCALE GENOMIC DNA]</scope>
</reference>
<dbReference type="Proteomes" id="UP001732700">
    <property type="component" value="Chromosome 7D"/>
</dbReference>
<keyword evidence="2" id="KW-1185">Reference proteome</keyword>
<accession>A0ACD6A4D3</accession>
<proteinExistence type="predicted"/>
<evidence type="ECO:0000313" key="1">
    <source>
        <dbReference type="EnsemblPlants" id="AVESA.00010b.r2.7DG1335370.1.CDS"/>
    </source>
</evidence>
<reference evidence="1" key="2">
    <citation type="submission" date="2025-09" db="UniProtKB">
        <authorList>
            <consortium name="EnsemblPlants"/>
        </authorList>
    </citation>
    <scope>IDENTIFICATION</scope>
</reference>
<protein>
    <submittedName>
        <fullName evidence="1">Uncharacterized protein</fullName>
    </submittedName>
</protein>
<evidence type="ECO:0000313" key="2">
    <source>
        <dbReference type="Proteomes" id="UP001732700"/>
    </source>
</evidence>
<organism evidence="1 2">
    <name type="scientific">Avena sativa</name>
    <name type="common">Oat</name>
    <dbReference type="NCBI Taxonomy" id="4498"/>
    <lineage>
        <taxon>Eukaryota</taxon>
        <taxon>Viridiplantae</taxon>
        <taxon>Streptophyta</taxon>
        <taxon>Embryophyta</taxon>
        <taxon>Tracheophyta</taxon>
        <taxon>Spermatophyta</taxon>
        <taxon>Magnoliopsida</taxon>
        <taxon>Liliopsida</taxon>
        <taxon>Poales</taxon>
        <taxon>Poaceae</taxon>
        <taxon>BOP clade</taxon>
        <taxon>Pooideae</taxon>
        <taxon>Poodae</taxon>
        <taxon>Poeae</taxon>
        <taxon>Poeae Chloroplast Group 1 (Aveneae type)</taxon>
        <taxon>Aveninae</taxon>
        <taxon>Avena</taxon>
    </lineage>
</organism>
<sequence>MAISMWQLSAVTLGMTTLSWFVSPLIAFFLPKFLFIPSFNAPQKLRELEFDIIPKLKSDLTKVDELRILGGAKKGDRVRLKSLNKQAGRLRHAVYEAEDIIDLVDYHQIEGKVVCDGESHDNSWLQRQWWVQHLYGAMGHCDGDFLHMSGAQLPMRSAPSVSWVQRSYHWFRSFDFKKCSFGKKWLKKRWRFLARIPGKGIELANYYRNWFGEVVGITNYQDIAVPLDSGIALKKKIEELENLLSEVEKPHAFNLPSNSAQNDIASKTRSITISSPAPTEMKVFGRDTERDNVIKKLNEELEDELPNSISSKCYYVIGICGIAGSGKTTLARHVYDHIKQDGYFEFTMFIHVSETFTVKAIFHDMLKEITNDPHYNIEDCGKLQEELEVKLRGKRFFLVLDDLWVQDDNNEKLHKLLSPLDAGKKGSKILVTSRTNDAARCICADEPMAIPDLEEEQYLSMFMHYALDGSGVDPWLFEPIGRKIAAKLLRSPIAAVTVAGQLRRRPYLNVWETTATLDMLNETRGALWWSYRQLDADTRRCFEYCTIFPRRFKLERKELVRLWLAQGFVKTIDATEDMEDVAEGYIQDLVSCSFLHKEKTGAYTYDTYYFTIHDLLHDLADAVSGSDCFRIEKNGPRWTGDVPLDARHIFIENYDASLITRKILELEHLRSLIIYSVGRHVTVDDNVIGNIFKRLLKLRVLAMPFARGKSARVNELTHLFSLPESISQLKHLRYLAFRGSIVRRVILPSTLAKLYHIQLLDFGHSEKLEFSFAELINLRHVFCEKGVEFHIIGRLISLQTIGLFRVKNKHGYEVTQLRDLNKLRDVLCISGLQNVKSKEEAREANLAAKERLRGLCLYWDRGDVSRNPGLEADVLEGLCPSMELETLNIYRYKGLRYPNWMVGKQSSGPKNLHQLWLSCWSQLGPAPELEAFIHLRYLALADCSWNALPANLVHLRSLETLVISCCMNILSLPVLPLSLEYFEISGCDADLLKSCETFGHPNWHKIVHVHNKRIRSWGTTSRILYTPAWVKASKAVPMMPTPSREALGTKRGGTKKFKGFYSWDVDLLGLLRRGSTGQVILPGIMPQGNIERRNIELWTATTYSFHPEIYGI</sequence>